<accession>A0A3P7JJ26</accession>
<dbReference type="AlphaFoldDB" id="A0A3P7JJ26"/>
<dbReference type="EMBL" id="UYYB01106206">
    <property type="protein sequence ID" value="VDM79749.1"/>
    <property type="molecule type" value="Genomic_DNA"/>
</dbReference>
<feature type="non-terminal residue" evidence="1">
    <location>
        <position position="211"/>
    </location>
</feature>
<name>A0A3P7JJ26_STRVU</name>
<sequence length="211" mass="22844">MLFAKSDAVRLKKAVAGEEVVYTCDKKPHELGIVTRNYSFANDGDEESDRSGLLSSKMSLNVSVIRKIGSNSPNASPWFPKKVVVLTDKRRIETMAWAHSSLLSRPSSNSECRIEDADNNLSLKVSNDSSALDDLDIAPCTSSQDSDPSLSSINASSWYTSHSSSVPPSDSTEAFQMSNLESLFVASDFSAINIEAGIDDNSLCRPGQSLQ</sequence>
<organism evidence="1 2">
    <name type="scientific">Strongylus vulgaris</name>
    <name type="common">Blood worm</name>
    <dbReference type="NCBI Taxonomy" id="40348"/>
    <lineage>
        <taxon>Eukaryota</taxon>
        <taxon>Metazoa</taxon>
        <taxon>Ecdysozoa</taxon>
        <taxon>Nematoda</taxon>
        <taxon>Chromadorea</taxon>
        <taxon>Rhabditida</taxon>
        <taxon>Rhabditina</taxon>
        <taxon>Rhabditomorpha</taxon>
        <taxon>Strongyloidea</taxon>
        <taxon>Strongylidae</taxon>
        <taxon>Strongylus</taxon>
    </lineage>
</organism>
<protein>
    <submittedName>
        <fullName evidence="1">Uncharacterized protein</fullName>
    </submittedName>
</protein>
<dbReference type="OrthoDB" id="5862433at2759"/>
<proteinExistence type="predicted"/>
<reference evidence="1 2" key="1">
    <citation type="submission" date="2018-11" db="EMBL/GenBank/DDBJ databases">
        <authorList>
            <consortium name="Pathogen Informatics"/>
        </authorList>
    </citation>
    <scope>NUCLEOTIDE SEQUENCE [LARGE SCALE GENOMIC DNA]</scope>
</reference>
<evidence type="ECO:0000313" key="1">
    <source>
        <dbReference type="EMBL" id="VDM79749.1"/>
    </source>
</evidence>
<dbReference type="Proteomes" id="UP000270094">
    <property type="component" value="Unassembled WGS sequence"/>
</dbReference>
<keyword evidence="2" id="KW-1185">Reference proteome</keyword>
<evidence type="ECO:0000313" key="2">
    <source>
        <dbReference type="Proteomes" id="UP000270094"/>
    </source>
</evidence>
<gene>
    <name evidence="1" type="ORF">SVUK_LOCUS14747</name>
</gene>